<dbReference type="Proteomes" id="UP000199579">
    <property type="component" value="Unassembled WGS sequence"/>
</dbReference>
<dbReference type="InterPro" id="IPR010295">
    <property type="entry name" value="DUF898"/>
</dbReference>
<gene>
    <name evidence="2" type="ORF">SAMN04244571_03835</name>
    <name evidence="3" type="ORF">SAMN04244574_03791</name>
</gene>
<dbReference type="RefSeq" id="WP_211482213.1">
    <property type="nucleotide sequence ID" value="NZ_FOKJ01000087.1"/>
</dbReference>
<dbReference type="Pfam" id="PF05987">
    <property type="entry name" value="DUF898"/>
    <property type="match status" value="1"/>
</dbReference>
<protein>
    <submittedName>
        <fullName evidence="3">Uncharacterized membrane protein YjgN, DUF898 family</fullName>
    </submittedName>
</protein>
<dbReference type="AlphaFoldDB" id="A0A1I4GFZ5"/>
<organism evidence="3 5">
    <name type="scientific">Azotobacter beijerinckii</name>
    <dbReference type="NCBI Taxonomy" id="170623"/>
    <lineage>
        <taxon>Bacteria</taxon>
        <taxon>Pseudomonadati</taxon>
        <taxon>Pseudomonadota</taxon>
        <taxon>Gammaproteobacteria</taxon>
        <taxon>Pseudomonadales</taxon>
        <taxon>Pseudomonadaceae</taxon>
        <taxon>Azotobacter</taxon>
    </lineage>
</organism>
<keyword evidence="4" id="KW-1185">Reference proteome</keyword>
<evidence type="ECO:0000313" key="2">
    <source>
        <dbReference type="EMBL" id="SFB56418.1"/>
    </source>
</evidence>
<keyword evidence="1" id="KW-0812">Transmembrane</keyword>
<feature type="transmembrane region" description="Helical" evidence="1">
    <location>
        <begin position="105"/>
        <end position="125"/>
    </location>
</feature>
<dbReference type="EMBL" id="FOKJ01000087">
    <property type="protein sequence ID" value="SFB56418.1"/>
    <property type="molecule type" value="Genomic_DNA"/>
</dbReference>
<feature type="transmembrane region" description="Helical" evidence="1">
    <location>
        <begin position="229"/>
        <end position="250"/>
    </location>
</feature>
<sequence>MAGQPPETSASADGGALSTQTIVAARPRPEAAPAGATAHPAAARQAEPRSLPFEFHGNGSEFFRIWVVNLLLTLVTLGVYSAWAKVRTQRYFYGNTVLDGSSFDYLGDPLTILKGRIIAFVFLVLYSGSDIVSPFLSLGLMLAFLVALPWIMVKSLSFRNLNSAWRGVRFGFEGKVGEAAMVFLLWPLLGALTLGLLMPMAFHRQQRFIIGNSRYGTCRFEFGAGVKAFYWMFLGALPIFIGGGVAGVLLGSVFAPLSVPAMALAYLAAFAWFSVKLANLRYGHTMLAGNGFQASYELGSYARLMTVNLLGMVLTLGLFYPWAKVRNARYAAEHVALVAEDDLDGFVAARQKEVSAIGGEVGDLFDVGFGI</sequence>
<dbReference type="Proteomes" id="UP000198861">
    <property type="component" value="Unassembled WGS sequence"/>
</dbReference>
<feature type="transmembrane region" description="Helical" evidence="1">
    <location>
        <begin position="298"/>
        <end position="320"/>
    </location>
</feature>
<accession>A0A1I4GFZ5</accession>
<name>A0A1I4GFZ5_9GAMM</name>
<feature type="transmembrane region" description="Helical" evidence="1">
    <location>
        <begin position="63"/>
        <end position="84"/>
    </location>
</feature>
<keyword evidence="1" id="KW-1133">Transmembrane helix</keyword>
<evidence type="ECO:0000313" key="5">
    <source>
        <dbReference type="Proteomes" id="UP000199579"/>
    </source>
</evidence>
<evidence type="ECO:0000313" key="3">
    <source>
        <dbReference type="EMBL" id="SFL28071.1"/>
    </source>
</evidence>
<proteinExistence type="predicted"/>
<feature type="transmembrane region" description="Helical" evidence="1">
    <location>
        <begin position="179"/>
        <end position="202"/>
    </location>
</feature>
<evidence type="ECO:0000313" key="4">
    <source>
        <dbReference type="Proteomes" id="UP000198861"/>
    </source>
</evidence>
<keyword evidence="1" id="KW-0472">Membrane</keyword>
<reference evidence="3 5" key="2">
    <citation type="submission" date="2016-10" db="EMBL/GenBank/DDBJ databases">
        <authorList>
            <person name="de Groot N.N."/>
        </authorList>
    </citation>
    <scope>NUCLEOTIDE SEQUENCE [LARGE SCALE GENOMIC DNA]</scope>
    <source>
        <strain evidence="3 5">DSM 381</strain>
    </source>
</reference>
<dbReference type="EMBL" id="FOSX01000087">
    <property type="protein sequence ID" value="SFL28071.1"/>
    <property type="molecule type" value="Genomic_DNA"/>
</dbReference>
<feature type="transmembrane region" description="Helical" evidence="1">
    <location>
        <begin position="131"/>
        <end position="153"/>
    </location>
</feature>
<feature type="transmembrane region" description="Helical" evidence="1">
    <location>
        <begin position="257"/>
        <end position="278"/>
    </location>
</feature>
<evidence type="ECO:0000256" key="1">
    <source>
        <dbReference type="SAM" id="Phobius"/>
    </source>
</evidence>
<reference evidence="2 4" key="1">
    <citation type="submission" date="2016-10" db="EMBL/GenBank/DDBJ databases">
        <authorList>
            <person name="Varghese N."/>
            <person name="Submissions S."/>
        </authorList>
    </citation>
    <scope>NUCLEOTIDE SEQUENCE [LARGE SCALE GENOMIC DNA]</scope>
    <source>
        <strain evidence="2 4">DSM 282</strain>
    </source>
</reference>